<gene>
    <name evidence="2" type="ORF">J7I44_10720</name>
</gene>
<proteinExistence type="predicted"/>
<dbReference type="InterPro" id="IPR018712">
    <property type="entry name" value="Tle1-like_cat"/>
</dbReference>
<dbReference type="PANTHER" id="PTHR33840">
    <property type="match status" value="1"/>
</dbReference>
<sequence length="482" mass="52858">MTDDELRRWPDGVETRPAGEEALEGYREQRKALAQLAVPVLVGPQMPHARLYIAGFDGTGNDKYADPEHATNVANVVDQIRRGGHKRAVQAGYVTGVGTQTEDFSKAVDGALGYSYGPRMNDMYLQFIEQAARWKREDPNAEISVASIGFSRGGVTTAIFARMVQERGIQDPAGMIIERDEKGRILSLTPTRPPLVPPGQTAQVVGLFDPVATGVMNEADVRLPPSVISGFQITALDERRDEFASKQIIDPGISPDGRFFNAQVHGAHCDVGGSYLLNGLSVRSGNLMTAYLNALSGVPFLEEKTVPSAPAMNVIHRSEQHQWFYTTALDSSLGHRMTVDRLVGPISPYRAINELQSLFSNTRDAEPMNKALDARFRHQLVPVPPEREDSALPAFFETRPHVAPAPPIRVDWNQMFLQMSDAALDRNARGILDAGRQFAQTGDGQIWLQQGQLAHQAARMGEDQPSMVLTPDVATQSPGMRV</sequence>
<evidence type="ECO:0000313" key="2">
    <source>
        <dbReference type="EMBL" id="MBP1474771.1"/>
    </source>
</evidence>
<dbReference type="EMBL" id="JAGJRS010000021">
    <property type="protein sequence ID" value="MBP1474771.1"/>
    <property type="molecule type" value="Genomic_DNA"/>
</dbReference>
<reference evidence="2 3" key="1">
    <citation type="submission" date="2021-04" db="EMBL/GenBank/DDBJ databases">
        <authorList>
            <person name="Huq M.A."/>
        </authorList>
    </citation>
    <scope>NUCLEOTIDE SEQUENCE [LARGE SCALE GENOMIC DNA]</scope>
    <source>
        <strain evidence="2 3">MAH-13</strain>
    </source>
</reference>
<dbReference type="Proteomes" id="UP000823790">
    <property type="component" value="Unassembled WGS sequence"/>
</dbReference>
<dbReference type="RefSeq" id="WP_209620238.1">
    <property type="nucleotide sequence ID" value="NZ_JAGJRS010000021.1"/>
</dbReference>
<feature type="domain" description="T6SS Phospholipase effector Tle1-like catalytic" evidence="1">
    <location>
        <begin position="54"/>
        <end position="172"/>
    </location>
</feature>
<dbReference type="PANTHER" id="PTHR33840:SF1">
    <property type="entry name" value="TLE1 PHOSPHOLIPASE DOMAIN-CONTAINING PROTEIN"/>
    <property type="match status" value="1"/>
</dbReference>
<evidence type="ECO:0000259" key="1">
    <source>
        <dbReference type="Pfam" id="PF09994"/>
    </source>
</evidence>
<protein>
    <submittedName>
        <fullName evidence="2">DUF2235 domain-containing protein</fullName>
    </submittedName>
</protein>
<keyword evidence="3" id="KW-1185">Reference proteome</keyword>
<comment type="caution">
    <text evidence="2">The sequence shown here is derived from an EMBL/GenBank/DDBJ whole genome shotgun (WGS) entry which is preliminary data.</text>
</comment>
<dbReference type="Pfam" id="PF09994">
    <property type="entry name" value="T6SS_Tle1-like_cat"/>
    <property type="match status" value="1"/>
</dbReference>
<organism evidence="2 3">
    <name type="scientific">Frateuria flava</name>
    <dbReference type="NCBI Taxonomy" id="2821489"/>
    <lineage>
        <taxon>Bacteria</taxon>
        <taxon>Pseudomonadati</taxon>
        <taxon>Pseudomonadota</taxon>
        <taxon>Gammaproteobacteria</taxon>
        <taxon>Lysobacterales</taxon>
        <taxon>Rhodanobacteraceae</taxon>
        <taxon>Frateuria</taxon>
    </lineage>
</organism>
<accession>A0ABS4DNY7</accession>
<evidence type="ECO:0000313" key="3">
    <source>
        <dbReference type="Proteomes" id="UP000823790"/>
    </source>
</evidence>
<name>A0ABS4DNY7_9GAMM</name>